<feature type="active site" description="Nucleophile" evidence="9">
    <location>
        <position position="991"/>
    </location>
</feature>
<evidence type="ECO:0000256" key="5">
    <source>
        <dbReference type="ARBA" id="ARBA00022963"/>
    </source>
</evidence>
<evidence type="ECO:0000256" key="1">
    <source>
        <dbReference type="ARBA" id="ARBA00004370"/>
    </source>
</evidence>
<keyword evidence="6" id="KW-1133">Transmembrane helix</keyword>
<sequence length="1619" mass="180517">MSLRDLKAWICCSVQNDKQQYSGRSFSYFEFCICRFLLPKSAIKINLEYHPLSRICDICLRCNTVLFSKGEKRRSVLNLVRYAHLVGIFRLLHIPDEMNSITLNPYRLPESFYEPDEDEDSSYPDDLKLMISSIRVFGHLEKSFFIDFCKFIETIHLESGEHLFRIGEQDDNVYVVHTGRIQIFIVERDGSHSVINEVTRGGSIDSLLSVLNVLSGNPSIHETTEAVALDPSIVLKLPARSFLEICQPQTPAFLRILQMITIRLQRLITVAIQNHLGISSELIRRESICTLTDSKAQACLQSLCLREACPSTPDIAGGLPSDLKTVFLKSRGSLHPMDSVCMEVDTRGKIIDDFDSEADQLHDHPNRLVRGGLESGEVPSLLAKDKPAFLPSAVTSTSTTSMPFTEHLRSLGPTQIDQIPVGSLGVAEKNQSASPPSSTEPGFVLSKETESQLVEAVMEDIVGLFGLADSSFLQGHVFVGSVPSGTVLLEACTIQTELYYIVSGELHGFQSATDAETDDSSDLIIGRPGDVLGLLGLVTGEPNGYELRVVKNSIVATLSREHFYAMVRQNPETLLIVVRLICARISPVLHQLDIAIQWLTVLAGRALYKKGDASNHVYIVLSGRLRQVDTLSDGGHRIIGESGRGDMVGFLEVICSQKRLHTVIAIRDSEVAQIPAFLLHYLKHKVPRVLNRIIQLLSGRLLGNLTAQRSDAPQLGLTFRSPTLSDSIDYSVLGTAPKTDSAVPQPSRTTMSNLRTIAILPTTSSINAEAFTLELQHSLTPIGSSVRLTSHIIRRRLGPSALASVNQYRLTAWLSHQEDSHRIVFFVCDYTRTSAWNRLCIRQADCVLVLALGNSDPSRISPIELTLRNHPTKVVKALVLMYPFTTDYPKQRHTAKWLNVRPWISHHYHIRCEPRVFTARAPDDLVAFYGHVFARERPNPLSDFSRLARYLTGEAIGLVLGGGGARGCAHIGVIRAFQEAGIPIDLVGGTSIGAFMSALWAEETRYAQFTQRARVFTTCFASIWNKVKDFTYPAVSIFSGKEFNEQLKSVFKDRQVEDLWIPSFYVTTDITNCRMRVHTHGSLWRYVRASMSLSGYLPPLCDPYDGCLLLDGGYTNNVPGRGHGIMSSPFIVHSFIAAASTSVIFNKVFLSTRWLFTFFCFPHSADTMSAFGAKTIFAVDVGATVDTDFSNYGDHLSGWRLLYNRFFGTNKSLLRVPNLSEIQARLAYISCVRQLEHVKASGICRYLRPPIDHYMTLQFTAFEEILTVGYEYAKQVILEWHKDDILRQLVPGLRPNLTFDQLSPKLSPVQTPHRLSDVPRTVSNWLTQPQRLVLQAISVSIDCLHCGSESSPAIPFFQPFDDQRGFVDLAETVGASADHRSQDTVDSSSVSDTVDYLKDGTERSRGNRRYGSVADLFGRHIPPFLSGHANPVDSLSRTFRDYFHSAKHLVSRTFPDTGLFRRRALSDNLCMPSDSSVLDSSDDPGHFSDAHDYPGQDNQFSSKRNTAAYLHRTSSHSAPGHQLNSSNNFLMHSTVNESTDHDFHPGQHAPADGSSNLANMVVSADDPGYLEDSEGNDDMPLQYSDPEFQCRLPRVSGRSTSHRLRRRSSLNRIRSRKFR</sequence>
<feature type="region of interest" description="Disordered" evidence="10">
    <location>
        <begin position="1594"/>
        <end position="1619"/>
    </location>
</feature>
<evidence type="ECO:0000256" key="4">
    <source>
        <dbReference type="ARBA" id="ARBA00022801"/>
    </source>
</evidence>
<dbReference type="GO" id="GO:0005783">
    <property type="term" value="C:endoplasmic reticulum"/>
    <property type="evidence" value="ECO:0007669"/>
    <property type="project" value="TreeGrafter"/>
</dbReference>
<proteinExistence type="inferred from homology"/>
<dbReference type="InterPro" id="IPR050301">
    <property type="entry name" value="NTE"/>
</dbReference>
<dbReference type="InterPro" id="IPR056556">
    <property type="entry name" value="NTE1_P-loop_dom"/>
</dbReference>
<evidence type="ECO:0000256" key="3">
    <source>
        <dbReference type="ARBA" id="ARBA00022692"/>
    </source>
</evidence>
<dbReference type="Pfam" id="PF00027">
    <property type="entry name" value="cNMP_binding"/>
    <property type="match status" value="3"/>
</dbReference>
<evidence type="ECO:0000259" key="12">
    <source>
        <dbReference type="PROSITE" id="PS51635"/>
    </source>
</evidence>
<dbReference type="InterPro" id="IPR018490">
    <property type="entry name" value="cNMP-bd_dom_sf"/>
</dbReference>
<feature type="short sequence motif" description="DGA/G" evidence="9">
    <location>
        <begin position="1111"/>
        <end position="1113"/>
    </location>
</feature>
<dbReference type="GeneID" id="20323991"/>
<accession>A0A074Z8T1</accession>
<evidence type="ECO:0000313" key="13">
    <source>
        <dbReference type="EMBL" id="KER21992.1"/>
    </source>
</evidence>
<dbReference type="SUPFAM" id="SSF51206">
    <property type="entry name" value="cAMP-binding domain-like"/>
    <property type="match status" value="3"/>
</dbReference>
<evidence type="ECO:0000256" key="10">
    <source>
        <dbReference type="SAM" id="MobiDB-lite"/>
    </source>
</evidence>
<evidence type="ECO:0000256" key="6">
    <source>
        <dbReference type="ARBA" id="ARBA00022989"/>
    </source>
</evidence>
<dbReference type="CDD" id="cd00038">
    <property type="entry name" value="CAP_ED"/>
    <property type="match status" value="3"/>
</dbReference>
<comment type="subcellular location">
    <subcellularLocation>
        <location evidence="1">Membrane</location>
    </subcellularLocation>
</comment>
<dbReference type="SUPFAM" id="SSF52151">
    <property type="entry name" value="FabD/lysophospholipase-like"/>
    <property type="match status" value="1"/>
</dbReference>
<feature type="compositionally biased region" description="Basic and acidic residues" evidence="10">
    <location>
        <begin position="1483"/>
        <end position="1494"/>
    </location>
</feature>
<evidence type="ECO:0000256" key="8">
    <source>
        <dbReference type="ARBA" id="ARBA00023136"/>
    </source>
</evidence>
<name>A0A074Z8T1_OPIVI</name>
<evidence type="ECO:0000259" key="11">
    <source>
        <dbReference type="PROSITE" id="PS50042"/>
    </source>
</evidence>
<organism evidence="13 14">
    <name type="scientific">Opisthorchis viverrini</name>
    <name type="common">Southeast Asian liver fluke</name>
    <dbReference type="NCBI Taxonomy" id="6198"/>
    <lineage>
        <taxon>Eukaryota</taxon>
        <taxon>Metazoa</taxon>
        <taxon>Spiralia</taxon>
        <taxon>Lophotrochozoa</taxon>
        <taxon>Platyhelminthes</taxon>
        <taxon>Trematoda</taxon>
        <taxon>Digenea</taxon>
        <taxon>Opisthorchiida</taxon>
        <taxon>Opisthorchiata</taxon>
        <taxon>Opisthorchiidae</taxon>
        <taxon>Opisthorchis</taxon>
    </lineage>
</organism>
<dbReference type="Gene3D" id="3.40.1090.10">
    <property type="entry name" value="Cytosolic phospholipase A2 catalytic domain"/>
    <property type="match status" value="1"/>
</dbReference>
<feature type="domain" description="Cyclic nucleotide-binding" evidence="11">
    <location>
        <begin position="603"/>
        <end position="674"/>
    </location>
</feature>
<keyword evidence="4 9" id="KW-0378">Hydrolase</keyword>
<dbReference type="KEGG" id="ovi:T265_09823"/>
<dbReference type="Gene3D" id="2.60.120.10">
    <property type="entry name" value="Jelly Rolls"/>
    <property type="match status" value="3"/>
</dbReference>
<dbReference type="InterPro" id="IPR001423">
    <property type="entry name" value="LysoPLipase_patatin_CS"/>
</dbReference>
<dbReference type="PROSITE" id="PS50042">
    <property type="entry name" value="CNMP_BINDING_3"/>
    <property type="match status" value="3"/>
</dbReference>
<keyword evidence="5 9" id="KW-0442">Lipid degradation</keyword>
<evidence type="ECO:0000256" key="2">
    <source>
        <dbReference type="ARBA" id="ARBA00006636"/>
    </source>
</evidence>
<protein>
    <recommendedName>
        <fullName evidence="15">Cyclic nucleotide-binding domain protein</fullName>
    </recommendedName>
</protein>
<feature type="active site" description="Proton acceptor" evidence="9">
    <location>
        <position position="1111"/>
    </location>
</feature>
<dbReference type="OrthoDB" id="421051at2759"/>
<feature type="region of interest" description="Disordered" evidence="10">
    <location>
        <begin position="1538"/>
        <end position="1559"/>
    </location>
</feature>
<dbReference type="EMBL" id="KL596926">
    <property type="protein sequence ID" value="KER21992.1"/>
    <property type="molecule type" value="Genomic_DNA"/>
</dbReference>
<evidence type="ECO:0000256" key="9">
    <source>
        <dbReference type="PROSITE-ProRule" id="PRU01161"/>
    </source>
</evidence>
<feature type="domain" description="Cyclic nucleotide-binding" evidence="11">
    <location>
        <begin position="478"/>
        <end position="567"/>
    </location>
</feature>
<dbReference type="InterPro" id="IPR000595">
    <property type="entry name" value="cNMP-bd_dom"/>
</dbReference>
<dbReference type="RefSeq" id="XP_009174270.1">
    <property type="nucleotide sequence ID" value="XM_009176006.1"/>
</dbReference>
<keyword evidence="8" id="KW-0472">Membrane</keyword>
<dbReference type="CTD" id="20323991"/>
<feature type="domain" description="Cyclic nucleotide-binding" evidence="11">
    <location>
        <begin position="136"/>
        <end position="245"/>
    </location>
</feature>
<dbReference type="PANTHER" id="PTHR14226">
    <property type="entry name" value="NEUROPATHY TARGET ESTERASE/SWISS CHEESE D.MELANOGASTER"/>
    <property type="match status" value="1"/>
</dbReference>
<dbReference type="GO" id="GO:0046470">
    <property type="term" value="P:phosphatidylcholine metabolic process"/>
    <property type="evidence" value="ECO:0007669"/>
    <property type="project" value="InterPro"/>
</dbReference>
<feature type="short sequence motif" description="GXGXXG" evidence="9">
    <location>
        <begin position="962"/>
        <end position="967"/>
    </location>
</feature>
<dbReference type="InterPro" id="IPR016035">
    <property type="entry name" value="Acyl_Trfase/lysoPLipase"/>
</dbReference>
<dbReference type="GO" id="GO:0004622">
    <property type="term" value="F:phosphatidylcholine lysophospholipase activity"/>
    <property type="evidence" value="ECO:0007669"/>
    <property type="project" value="InterPro"/>
</dbReference>
<dbReference type="InterPro" id="IPR002641">
    <property type="entry name" value="PNPLA_dom"/>
</dbReference>
<evidence type="ECO:0008006" key="15">
    <source>
        <dbReference type="Google" id="ProtNLM"/>
    </source>
</evidence>
<dbReference type="PANTHER" id="PTHR14226:SF29">
    <property type="entry name" value="NEUROPATHY TARGET ESTERASE SWS"/>
    <property type="match status" value="1"/>
</dbReference>
<keyword evidence="7 9" id="KW-0443">Lipid metabolism</keyword>
<feature type="short sequence motif" description="GXSXG" evidence="9">
    <location>
        <begin position="989"/>
        <end position="993"/>
    </location>
</feature>
<keyword evidence="14" id="KW-1185">Reference proteome</keyword>
<feature type="domain" description="PNPLA" evidence="12">
    <location>
        <begin position="958"/>
        <end position="1124"/>
    </location>
</feature>
<dbReference type="PROSITE" id="PS01237">
    <property type="entry name" value="UPF0028"/>
    <property type="match status" value="1"/>
</dbReference>
<keyword evidence="3" id="KW-0812">Transmembrane</keyword>
<reference evidence="13 14" key="1">
    <citation type="submission" date="2013-11" db="EMBL/GenBank/DDBJ databases">
        <title>Opisthorchis viverrini - life in the bile duct.</title>
        <authorList>
            <person name="Young N.D."/>
            <person name="Nagarajan N."/>
            <person name="Lin S.J."/>
            <person name="Korhonen P.K."/>
            <person name="Jex A.R."/>
            <person name="Hall R.S."/>
            <person name="Safavi-Hemami H."/>
            <person name="Kaewkong W."/>
            <person name="Bertrand D."/>
            <person name="Gao S."/>
            <person name="Seet Q."/>
            <person name="Wongkham S."/>
            <person name="Teh B.T."/>
            <person name="Wongkham C."/>
            <person name="Intapan P.M."/>
            <person name="Maleewong W."/>
            <person name="Yang X."/>
            <person name="Hu M."/>
            <person name="Wang Z."/>
            <person name="Hofmann A."/>
            <person name="Sternberg P.W."/>
            <person name="Tan P."/>
            <person name="Wang J."/>
            <person name="Gasser R.B."/>
        </authorList>
    </citation>
    <scope>NUCLEOTIDE SEQUENCE [LARGE SCALE GENOMIC DNA]</scope>
</reference>
<dbReference type="GO" id="GO:0016020">
    <property type="term" value="C:membrane"/>
    <property type="evidence" value="ECO:0007669"/>
    <property type="project" value="UniProtKB-SubCell"/>
</dbReference>
<dbReference type="Proteomes" id="UP000054324">
    <property type="component" value="Unassembled WGS sequence"/>
</dbReference>
<dbReference type="InterPro" id="IPR014710">
    <property type="entry name" value="RmlC-like_jellyroll"/>
</dbReference>
<evidence type="ECO:0000256" key="7">
    <source>
        <dbReference type="ARBA" id="ARBA00023098"/>
    </source>
</evidence>
<dbReference type="GO" id="GO:0016042">
    <property type="term" value="P:lipid catabolic process"/>
    <property type="evidence" value="ECO:0007669"/>
    <property type="project" value="UniProtKB-UniRule"/>
</dbReference>
<dbReference type="PROSITE" id="PS51635">
    <property type="entry name" value="PNPLA"/>
    <property type="match status" value="1"/>
</dbReference>
<feature type="compositionally biased region" description="Basic residues" evidence="10">
    <location>
        <begin position="1600"/>
        <end position="1619"/>
    </location>
</feature>
<feature type="region of interest" description="Disordered" evidence="10">
    <location>
        <begin position="1474"/>
        <end position="1501"/>
    </location>
</feature>
<evidence type="ECO:0000313" key="14">
    <source>
        <dbReference type="Proteomes" id="UP000054324"/>
    </source>
</evidence>
<dbReference type="Pfam" id="PF24179">
    <property type="entry name" value="NTE_Ploop"/>
    <property type="match status" value="1"/>
</dbReference>
<dbReference type="SMART" id="SM00100">
    <property type="entry name" value="cNMP"/>
    <property type="match status" value="3"/>
</dbReference>
<comment type="similarity">
    <text evidence="2">Belongs to the NTE family.</text>
</comment>
<dbReference type="Pfam" id="PF01734">
    <property type="entry name" value="Patatin"/>
    <property type="match status" value="1"/>
</dbReference>
<dbReference type="STRING" id="6198.A0A074Z8T1"/>
<gene>
    <name evidence="13" type="ORF">T265_09823</name>
</gene>